<reference evidence="1" key="1">
    <citation type="journal article" date="2015" name="PeerJ">
        <title>First genomic representation of candidate bacterial phylum KSB3 points to enhanced environmental sensing as a trigger of wastewater bulking.</title>
        <authorList>
            <person name="Sekiguchi Y."/>
            <person name="Ohashi A."/>
            <person name="Parks D.H."/>
            <person name="Yamauchi T."/>
            <person name="Tyson G.W."/>
            <person name="Hugenholtz P."/>
        </authorList>
    </citation>
    <scope>NUCLEOTIDE SEQUENCE [LARGE SCALE GENOMIC DNA]</scope>
</reference>
<sequence>MIAHSLFSLDMPQKTNSLALVQVSVAGGELPPGKRGNCLENPDHLNIFNYYLRKDFLHGTRTEDCVTD</sequence>
<dbReference type="AlphaFoldDB" id="A0A081BZL4"/>
<accession>A0A081BZL4</accession>
<name>A0A081BZL4_VECG1</name>
<evidence type="ECO:0000313" key="2">
    <source>
        <dbReference type="Proteomes" id="UP000030661"/>
    </source>
</evidence>
<organism evidence="1">
    <name type="scientific">Vecturithrix granuli</name>
    <dbReference type="NCBI Taxonomy" id="1499967"/>
    <lineage>
        <taxon>Bacteria</taxon>
        <taxon>Candidatus Moduliflexota</taxon>
        <taxon>Candidatus Vecturitrichia</taxon>
        <taxon>Candidatus Vecturitrichales</taxon>
        <taxon>Candidatus Vecturitrichaceae</taxon>
        <taxon>Candidatus Vecturithrix</taxon>
    </lineage>
</organism>
<dbReference type="EMBL" id="DF820466">
    <property type="protein sequence ID" value="GAK57769.1"/>
    <property type="molecule type" value="Genomic_DNA"/>
</dbReference>
<dbReference type="STRING" id="1499967.U27_04736"/>
<protein>
    <submittedName>
        <fullName evidence="1">Uncharacterized protein</fullName>
    </submittedName>
</protein>
<evidence type="ECO:0000313" key="1">
    <source>
        <dbReference type="EMBL" id="GAK57769.1"/>
    </source>
</evidence>
<keyword evidence="2" id="KW-1185">Reference proteome</keyword>
<gene>
    <name evidence="1" type="ORF">U27_04736</name>
</gene>
<proteinExistence type="predicted"/>
<dbReference type="Proteomes" id="UP000030661">
    <property type="component" value="Unassembled WGS sequence"/>
</dbReference>
<dbReference type="HOGENOM" id="CLU_2785462_0_0_0"/>